<organism evidence="3">
    <name type="scientific">marine sediment metagenome</name>
    <dbReference type="NCBI Taxonomy" id="412755"/>
    <lineage>
        <taxon>unclassified sequences</taxon>
        <taxon>metagenomes</taxon>
        <taxon>ecological metagenomes</taxon>
    </lineage>
</organism>
<feature type="compositionally biased region" description="Basic and acidic residues" evidence="2">
    <location>
        <begin position="104"/>
        <end position="129"/>
    </location>
</feature>
<evidence type="ECO:0000256" key="2">
    <source>
        <dbReference type="SAM" id="MobiDB-lite"/>
    </source>
</evidence>
<sequence length="149" mass="17572">MFENLFDNLKEKIQKNQEKKRLEKEDFARMQREVDFQRKQIFEDEFKKNALEVAKAQAKKDAAKLSGLQKLRATNRARNLERAETGNPMSMFSKLSEYTQKNMARRDENLKRTEEMRSTAKQMVQDKKVINPQIRKPFQPSGFGNKLNG</sequence>
<protein>
    <submittedName>
        <fullName evidence="3">Uncharacterized protein</fullName>
    </submittedName>
</protein>
<name>A0A0F9UF45_9ZZZZ</name>
<accession>A0A0F9UF45</accession>
<comment type="caution">
    <text evidence="3">The sequence shown here is derived from an EMBL/GenBank/DDBJ whole genome shotgun (WGS) entry which is preliminary data.</text>
</comment>
<reference evidence="3" key="1">
    <citation type="journal article" date="2015" name="Nature">
        <title>Complex archaea that bridge the gap between prokaryotes and eukaryotes.</title>
        <authorList>
            <person name="Spang A."/>
            <person name="Saw J.H."/>
            <person name="Jorgensen S.L."/>
            <person name="Zaremba-Niedzwiedzka K."/>
            <person name="Martijn J."/>
            <person name="Lind A.E."/>
            <person name="van Eijk R."/>
            <person name="Schleper C."/>
            <person name="Guy L."/>
            <person name="Ettema T.J."/>
        </authorList>
    </citation>
    <scope>NUCLEOTIDE SEQUENCE</scope>
</reference>
<evidence type="ECO:0000313" key="3">
    <source>
        <dbReference type="EMBL" id="KKN59841.1"/>
    </source>
</evidence>
<gene>
    <name evidence="3" type="ORF">LCGC14_0538390</name>
</gene>
<dbReference type="AlphaFoldDB" id="A0A0F9UF45"/>
<proteinExistence type="predicted"/>
<feature type="coiled-coil region" evidence="1">
    <location>
        <begin position="6"/>
        <end position="33"/>
    </location>
</feature>
<feature type="region of interest" description="Disordered" evidence="2">
    <location>
        <begin position="76"/>
        <end position="149"/>
    </location>
</feature>
<evidence type="ECO:0000256" key="1">
    <source>
        <dbReference type="SAM" id="Coils"/>
    </source>
</evidence>
<dbReference type="EMBL" id="LAZR01000714">
    <property type="protein sequence ID" value="KKN59841.1"/>
    <property type="molecule type" value="Genomic_DNA"/>
</dbReference>
<keyword evidence="1" id="KW-0175">Coiled coil</keyword>